<dbReference type="InterPro" id="IPR010982">
    <property type="entry name" value="Lambda_DNA-bd_dom_sf"/>
</dbReference>
<dbReference type="SUPFAM" id="SSF47413">
    <property type="entry name" value="lambda repressor-like DNA-binding domains"/>
    <property type="match status" value="1"/>
</dbReference>
<dbReference type="AlphaFoldDB" id="A0A0M2KBI6"/>
<evidence type="ECO:0000313" key="2">
    <source>
        <dbReference type="Proteomes" id="UP000033924"/>
    </source>
</evidence>
<protein>
    <submittedName>
        <fullName evidence="1">Uncharacterized protein</fullName>
    </submittedName>
</protein>
<reference evidence="1 2" key="1">
    <citation type="submission" date="2015-01" db="EMBL/GenBank/DDBJ databases">
        <title>Erwinia tracheiphila.</title>
        <authorList>
            <person name="Shapiro L.R."/>
        </authorList>
    </citation>
    <scope>NUCLEOTIDE SEQUENCE [LARGE SCALE GENOMIC DNA]</scope>
    <source>
        <strain evidence="1 2">BuffGH</strain>
    </source>
</reference>
<keyword evidence="2" id="KW-1185">Reference proteome</keyword>
<gene>
    <name evidence="1" type="ORF">SY86_14080</name>
</gene>
<dbReference type="RefSeq" id="WP_016190736.1">
    <property type="nucleotide sequence ID" value="NZ_CP089932.1"/>
</dbReference>
<organism evidence="1 2">
    <name type="scientific">Erwinia tracheiphila</name>
    <dbReference type="NCBI Taxonomy" id="65700"/>
    <lineage>
        <taxon>Bacteria</taxon>
        <taxon>Pseudomonadati</taxon>
        <taxon>Pseudomonadota</taxon>
        <taxon>Gammaproteobacteria</taxon>
        <taxon>Enterobacterales</taxon>
        <taxon>Erwiniaceae</taxon>
        <taxon>Erwinia</taxon>
    </lineage>
</organism>
<dbReference type="Gene3D" id="1.10.260.40">
    <property type="entry name" value="lambda repressor-like DNA-binding domains"/>
    <property type="match status" value="1"/>
</dbReference>
<sequence length="231" mass="27447">MKVEFCITDDFDKIYLPLQFRAFHNNYGYCYMRVQIYNGLIIFTCAQLLNYYNTSVTNAVEAVRESIINMLINDGVISFKKQNGFFDALKSPQRISSEFNSQIWDFINSHSVWVEYYDMEKSIYFDNHYDLVTFEGNRSPSWIRTSLESLESSYPGYDFIVPNDDLKQWSQTRISTDDIKKIMKDKKWTNRALAERWGCSEVWISRIINNPNRDIQWEDAFRGLPPFESRK</sequence>
<dbReference type="Proteomes" id="UP000033924">
    <property type="component" value="Unassembled WGS sequence"/>
</dbReference>
<accession>A0A0M2KBI6</accession>
<dbReference type="GO" id="GO:0003677">
    <property type="term" value="F:DNA binding"/>
    <property type="evidence" value="ECO:0007669"/>
    <property type="project" value="InterPro"/>
</dbReference>
<proteinExistence type="predicted"/>
<evidence type="ECO:0000313" key="1">
    <source>
        <dbReference type="EMBL" id="KKF36309.1"/>
    </source>
</evidence>
<name>A0A0M2KBI6_9GAMM</name>
<comment type="caution">
    <text evidence="1">The sequence shown here is derived from an EMBL/GenBank/DDBJ whole genome shotgun (WGS) entry which is preliminary data.</text>
</comment>
<dbReference type="PATRIC" id="fig|65700.7.peg.3541"/>
<dbReference type="EMBL" id="JXNU01000003">
    <property type="protein sequence ID" value="KKF36309.1"/>
    <property type="molecule type" value="Genomic_DNA"/>
</dbReference>